<dbReference type="Proteomes" id="UP000548304">
    <property type="component" value="Unassembled WGS sequence"/>
</dbReference>
<comment type="caution">
    <text evidence="2">The sequence shown here is derived from an EMBL/GenBank/DDBJ whole genome shotgun (WGS) entry which is preliminary data.</text>
</comment>
<name>A0A852Z1M7_9ACTN</name>
<protein>
    <submittedName>
        <fullName evidence="2">Uncharacterized protein</fullName>
    </submittedName>
</protein>
<evidence type="ECO:0000313" key="3">
    <source>
        <dbReference type="Proteomes" id="UP000548304"/>
    </source>
</evidence>
<gene>
    <name evidence="2" type="ORF">FHR84_004057</name>
</gene>
<dbReference type="AlphaFoldDB" id="A0A852Z1M7"/>
<proteinExistence type="predicted"/>
<accession>A0A852Z1M7</accession>
<dbReference type="RefSeq" id="WP_179537017.1">
    <property type="nucleotide sequence ID" value="NZ_JACBYW010000008.1"/>
</dbReference>
<organism evidence="2 3">
    <name type="scientific">Actinopolyspora biskrensis</name>
    <dbReference type="NCBI Taxonomy" id="1470178"/>
    <lineage>
        <taxon>Bacteria</taxon>
        <taxon>Bacillati</taxon>
        <taxon>Actinomycetota</taxon>
        <taxon>Actinomycetes</taxon>
        <taxon>Actinopolysporales</taxon>
        <taxon>Actinopolysporaceae</taxon>
        <taxon>Actinopolyspora</taxon>
    </lineage>
</organism>
<feature type="region of interest" description="Disordered" evidence="1">
    <location>
        <begin position="1"/>
        <end position="50"/>
    </location>
</feature>
<reference evidence="2 3" key="1">
    <citation type="submission" date="2020-07" db="EMBL/GenBank/DDBJ databases">
        <title>Genomic Encyclopedia of Type Strains, Phase III (KMG-III): the genomes of soil and plant-associated and newly described type strains.</title>
        <authorList>
            <person name="Whitman W."/>
        </authorList>
    </citation>
    <scope>NUCLEOTIDE SEQUENCE [LARGE SCALE GENOMIC DNA]</scope>
    <source>
        <strain evidence="2 3">CECT 8576</strain>
    </source>
</reference>
<evidence type="ECO:0000256" key="1">
    <source>
        <dbReference type="SAM" id="MobiDB-lite"/>
    </source>
</evidence>
<evidence type="ECO:0000313" key="2">
    <source>
        <dbReference type="EMBL" id="NYH80691.1"/>
    </source>
</evidence>
<feature type="compositionally biased region" description="Low complexity" evidence="1">
    <location>
        <begin position="26"/>
        <end position="40"/>
    </location>
</feature>
<sequence>MRTAAAQPRHPAVVRPVTGKADVPETTAPTATTTPRTNAPLPDCPPAAHAEEAAASSSLVTSAVITWNTAHLELVLERLAERRGRVAPDPPARISP</sequence>
<keyword evidence="3" id="KW-1185">Reference proteome</keyword>
<dbReference type="EMBL" id="JACBYW010000008">
    <property type="protein sequence ID" value="NYH80691.1"/>
    <property type="molecule type" value="Genomic_DNA"/>
</dbReference>